<dbReference type="PROSITE" id="PS00518">
    <property type="entry name" value="ZF_RING_1"/>
    <property type="match status" value="1"/>
</dbReference>
<keyword evidence="18" id="KW-0539">Nucleus</keyword>
<dbReference type="PROSITE" id="PS50089">
    <property type="entry name" value="ZF_RING_2"/>
    <property type="match status" value="1"/>
</dbReference>
<reference evidence="26 27" key="1">
    <citation type="journal article" date="2019" name="Proc. Natl. Acad. Sci. U.S.A.">
        <title>Regulatory changes in pterin and carotenoid genes underlie balanced color polymorphisms in the wall lizard.</title>
        <authorList>
            <person name="Andrade P."/>
            <person name="Pinho C."/>
            <person name="Perez I de Lanuza G."/>
            <person name="Afonso S."/>
            <person name="Brejcha J."/>
            <person name="Rubin C.J."/>
            <person name="Wallerman O."/>
            <person name="Pereira P."/>
            <person name="Sabatino S.J."/>
            <person name="Bellati A."/>
            <person name="Pellitteri-Rosa D."/>
            <person name="Bosakova Z."/>
            <person name="Bunikis I."/>
            <person name="Carretero M.A."/>
            <person name="Feiner N."/>
            <person name="Marsik P."/>
            <person name="Pauperio F."/>
            <person name="Salvi D."/>
            <person name="Soler L."/>
            <person name="While G.M."/>
            <person name="Uller T."/>
            <person name="Font E."/>
            <person name="Andersson L."/>
            <person name="Carneiro M."/>
        </authorList>
    </citation>
    <scope>NUCLEOTIDE SEQUENCE</scope>
</reference>
<dbReference type="EC" id="2.3.2.27" evidence="5"/>
<evidence type="ECO:0000256" key="8">
    <source>
        <dbReference type="ARBA" id="ARBA00022679"/>
    </source>
</evidence>
<evidence type="ECO:0000256" key="19">
    <source>
        <dbReference type="ARBA" id="ARBA00059625"/>
    </source>
</evidence>
<comment type="pathway">
    <text evidence="4">Protein modification; protein ubiquitination.</text>
</comment>
<keyword evidence="15" id="KW-0238">DNA-binding</keyword>
<evidence type="ECO:0000256" key="15">
    <source>
        <dbReference type="ARBA" id="ARBA00023125"/>
    </source>
</evidence>
<evidence type="ECO:0000256" key="4">
    <source>
        <dbReference type="ARBA" id="ARBA00004906"/>
    </source>
</evidence>
<proteinExistence type="predicted"/>
<evidence type="ECO:0000256" key="22">
    <source>
        <dbReference type="ARBA" id="ARBA00078875"/>
    </source>
</evidence>
<dbReference type="GO" id="GO:0016605">
    <property type="term" value="C:PML body"/>
    <property type="evidence" value="ECO:0007669"/>
    <property type="project" value="UniProtKB-SubCell"/>
</dbReference>
<dbReference type="GO" id="GO:0005737">
    <property type="term" value="C:cytoplasm"/>
    <property type="evidence" value="ECO:0007669"/>
    <property type="project" value="UniProtKB-SubCell"/>
</dbReference>
<reference evidence="26" key="2">
    <citation type="submission" date="2025-08" db="UniProtKB">
        <authorList>
            <consortium name="Ensembl"/>
        </authorList>
    </citation>
    <scope>IDENTIFICATION</scope>
</reference>
<keyword evidence="17" id="KW-0804">Transcription</keyword>
<keyword evidence="27" id="KW-1185">Reference proteome</keyword>
<feature type="compositionally biased region" description="Basic residues" evidence="24">
    <location>
        <begin position="1"/>
        <end position="10"/>
    </location>
</feature>
<dbReference type="GO" id="GO:0045944">
    <property type="term" value="P:positive regulation of transcription by RNA polymerase II"/>
    <property type="evidence" value="ECO:0007669"/>
    <property type="project" value="TreeGrafter"/>
</dbReference>
<dbReference type="SUPFAM" id="SSF57850">
    <property type="entry name" value="RING/U-box"/>
    <property type="match status" value="1"/>
</dbReference>
<dbReference type="InterPro" id="IPR047134">
    <property type="entry name" value="RNF4"/>
</dbReference>
<comment type="subunit">
    <text evidence="20">Homodimer (via RING-type zinc finger domain). Interacts with GSC2. Interacts with AR/the androgen receptor and TBP. Interacts with TCF20. Interacts with PATZ1. Interacts with TRPS1; negatively regulates TRPS1 transcriptional repressor activity. Interacts with PML (isoform PML-1, isoform PML-2, isoform PML-3, isoform PML-4, isoform PML-5 and isoform PML-6). Interacts with PRDM1/Blimp-1.</text>
</comment>
<evidence type="ECO:0000256" key="24">
    <source>
        <dbReference type="SAM" id="MobiDB-lite"/>
    </source>
</evidence>
<dbReference type="InterPro" id="IPR017907">
    <property type="entry name" value="Znf_RING_CS"/>
</dbReference>
<evidence type="ECO:0000256" key="9">
    <source>
        <dbReference type="ARBA" id="ARBA00022723"/>
    </source>
</evidence>
<protein>
    <recommendedName>
        <fullName evidence="21">E3 ubiquitin-protein ligase RNF4</fullName>
        <ecNumber evidence="5">2.3.2.27</ecNumber>
    </recommendedName>
    <alternativeName>
        <fullName evidence="22">RING finger protein 4</fullName>
    </alternativeName>
</protein>
<comment type="catalytic activity">
    <reaction evidence="1">
        <text>S-ubiquitinyl-[E2 ubiquitin-conjugating enzyme]-L-cysteine + [acceptor protein]-L-lysine = [E2 ubiquitin-conjugating enzyme]-L-cysteine + N(6)-ubiquitinyl-[acceptor protein]-L-lysine.</text>
        <dbReference type="EC" id="2.3.2.27"/>
    </reaction>
</comment>
<feature type="region of interest" description="Disordered" evidence="24">
    <location>
        <begin position="1"/>
        <end position="40"/>
    </location>
</feature>
<evidence type="ECO:0000256" key="3">
    <source>
        <dbReference type="ARBA" id="ARBA00004496"/>
    </source>
</evidence>
<evidence type="ECO:0000256" key="16">
    <source>
        <dbReference type="ARBA" id="ARBA00023159"/>
    </source>
</evidence>
<dbReference type="GO" id="GO:0008270">
    <property type="term" value="F:zinc ion binding"/>
    <property type="evidence" value="ECO:0007669"/>
    <property type="project" value="UniProtKB-KW"/>
</dbReference>
<dbReference type="InterPro" id="IPR001841">
    <property type="entry name" value="Znf_RING"/>
</dbReference>
<evidence type="ECO:0000313" key="27">
    <source>
        <dbReference type="Proteomes" id="UP000472272"/>
    </source>
</evidence>
<dbReference type="CDD" id="cd16533">
    <property type="entry name" value="RING-HC_RNF4"/>
    <property type="match status" value="1"/>
</dbReference>
<evidence type="ECO:0000256" key="5">
    <source>
        <dbReference type="ARBA" id="ARBA00012483"/>
    </source>
</evidence>
<comment type="subcellular location">
    <subcellularLocation>
        <location evidence="3">Cytoplasm</location>
    </subcellularLocation>
    <subcellularLocation>
        <location evidence="2">Nucleus</location>
        <location evidence="2">PML body</location>
    </subcellularLocation>
</comment>
<dbReference type="GeneTree" id="ENSGT00390000010318"/>
<reference evidence="26" key="3">
    <citation type="submission" date="2025-09" db="UniProtKB">
        <authorList>
            <consortium name="Ensembl"/>
        </authorList>
    </citation>
    <scope>IDENTIFICATION</scope>
</reference>
<evidence type="ECO:0000256" key="14">
    <source>
        <dbReference type="ARBA" id="ARBA00023015"/>
    </source>
</evidence>
<dbReference type="GO" id="GO:0061630">
    <property type="term" value="F:ubiquitin protein ligase activity"/>
    <property type="evidence" value="ECO:0007669"/>
    <property type="project" value="UniProtKB-EC"/>
</dbReference>
<name>A0A670IHW3_PODMU</name>
<comment type="function">
    <text evidence="19">E3 ubiquitin-protein ligase which binds polysumoylated chains covalently attached to proteins and mediates 'Lys-6'-, 'Lys-11'-, 'Lys-48'- and 'Lys-63'-linked polyubiquitination of those substrates and their subsequent targeting to the proteasome for degradation. Regulates the degradation of several proteins including PML and the transcriptional activator PEA3. Involved in chromosome alignment and spindle assembly, it regulates the kinetochore CENPH-CENPI-CENPK complex by targeting polysumoylated CENPI to proteasomal degradation. Regulates the cellular responses to hypoxia and heat shock through degradation of respectively EPAS1 and PARP1. Alternatively, it may also bind DNA/nucleosomes and have a more direct role in the regulation of transcription for instance enhancing basal transcription and steroid receptor-mediated transcriptional activation. Catalyzes ubiquitination of sumoylated PARP1 in response to PARP1 trapping to chromatin, leading to PARP1 removal from chromatin by VCP/p97.</text>
</comment>
<keyword evidence="12" id="KW-0862">Zinc</keyword>
<evidence type="ECO:0000256" key="20">
    <source>
        <dbReference type="ARBA" id="ARBA00065359"/>
    </source>
</evidence>
<keyword evidence="8" id="KW-0808">Transferase</keyword>
<evidence type="ECO:0000256" key="18">
    <source>
        <dbReference type="ARBA" id="ARBA00023242"/>
    </source>
</evidence>
<evidence type="ECO:0000256" key="21">
    <source>
        <dbReference type="ARBA" id="ARBA00074501"/>
    </source>
</evidence>
<evidence type="ECO:0000256" key="2">
    <source>
        <dbReference type="ARBA" id="ARBA00004322"/>
    </source>
</evidence>
<evidence type="ECO:0000256" key="6">
    <source>
        <dbReference type="ARBA" id="ARBA00022490"/>
    </source>
</evidence>
<dbReference type="FunFam" id="3.30.40.10:FF:000173">
    <property type="entry name" value="E3 ubiquitin-protein ligase RNF4"/>
    <property type="match status" value="1"/>
</dbReference>
<sequence length="197" mass="21766">MSSWVPKKRCGGTINSRQTRKQSRMAASAAEAASQVASQAEPIDLEEGACEEVVDLTCESSEPVVVDLTHNDSVVIVEENVRRRNQELRRQQLPDSCVLSSDDDDARDNDVVLTGTLPRELELLDDGISNSRRSGTVSCPICMDGYSEIVQSGRLIVSTKCGHVFCSQCLRDSLRNANSCPTCRKKLGYKQYHPIYI</sequence>
<dbReference type="SMART" id="SM00184">
    <property type="entry name" value="RING"/>
    <property type="match status" value="1"/>
</dbReference>
<organism evidence="26 27">
    <name type="scientific">Podarcis muralis</name>
    <name type="common">Wall lizard</name>
    <name type="synonym">Lacerta muralis</name>
    <dbReference type="NCBI Taxonomy" id="64176"/>
    <lineage>
        <taxon>Eukaryota</taxon>
        <taxon>Metazoa</taxon>
        <taxon>Chordata</taxon>
        <taxon>Craniata</taxon>
        <taxon>Vertebrata</taxon>
        <taxon>Euteleostomi</taxon>
        <taxon>Lepidosauria</taxon>
        <taxon>Squamata</taxon>
        <taxon>Bifurcata</taxon>
        <taxon>Unidentata</taxon>
        <taxon>Episquamata</taxon>
        <taxon>Laterata</taxon>
        <taxon>Lacertibaenia</taxon>
        <taxon>Lacertidae</taxon>
        <taxon>Podarcis</taxon>
    </lineage>
</organism>
<keyword evidence="7" id="KW-0597">Phosphoprotein</keyword>
<evidence type="ECO:0000256" key="7">
    <source>
        <dbReference type="ARBA" id="ARBA00022553"/>
    </source>
</evidence>
<evidence type="ECO:0000313" key="26">
    <source>
        <dbReference type="Ensembl" id="ENSPMRP00000011191.1"/>
    </source>
</evidence>
<dbReference type="GO" id="GO:0003677">
    <property type="term" value="F:DNA binding"/>
    <property type="evidence" value="ECO:0007669"/>
    <property type="project" value="UniProtKB-KW"/>
</dbReference>
<keyword evidence="16" id="KW-0010">Activator</keyword>
<dbReference type="PANTHER" id="PTHR23041:SF78">
    <property type="entry name" value="E3 UBIQUITIN-PROTEIN LIGASE RNF4"/>
    <property type="match status" value="1"/>
</dbReference>
<dbReference type="AlphaFoldDB" id="A0A670IHW3"/>
<dbReference type="Pfam" id="PF13923">
    <property type="entry name" value="zf-C3HC4_2"/>
    <property type="match status" value="1"/>
</dbReference>
<keyword evidence="11" id="KW-0833">Ubl conjugation pathway</keyword>
<evidence type="ECO:0000259" key="25">
    <source>
        <dbReference type="PROSITE" id="PS50089"/>
    </source>
</evidence>
<evidence type="ECO:0000256" key="23">
    <source>
        <dbReference type="PROSITE-ProRule" id="PRU00175"/>
    </source>
</evidence>
<dbReference type="Proteomes" id="UP000472272">
    <property type="component" value="Chromosome 7"/>
</dbReference>
<feature type="domain" description="RING-type" evidence="25">
    <location>
        <begin position="139"/>
        <end position="184"/>
    </location>
</feature>
<accession>A0A670IHW3</accession>
<keyword evidence="9" id="KW-0479">Metal-binding</keyword>
<evidence type="ECO:0000256" key="1">
    <source>
        <dbReference type="ARBA" id="ARBA00000900"/>
    </source>
</evidence>
<keyword evidence="6" id="KW-0963">Cytoplasm</keyword>
<keyword evidence="14" id="KW-0805">Transcription regulation</keyword>
<evidence type="ECO:0000256" key="17">
    <source>
        <dbReference type="ARBA" id="ARBA00023163"/>
    </source>
</evidence>
<evidence type="ECO:0000256" key="10">
    <source>
        <dbReference type="ARBA" id="ARBA00022771"/>
    </source>
</evidence>
<evidence type="ECO:0000256" key="13">
    <source>
        <dbReference type="ARBA" id="ARBA00022843"/>
    </source>
</evidence>
<keyword evidence="10 23" id="KW-0863">Zinc-finger</keyword>
<keyword evidence="13" id="KW-0832">Ubl conjugation</keyword>
<dbReference type="InterPro" id="IPR013083">
    <property type="entry name" value="Znf_RING/FYVE/PHD"/>
</dbReference>
<dbReference type="PANTHER" id="PTHR23041">
    <property type="entry name" value="RING FINGER DOMAIN-CONTAINING"/>
    <property type="match status" value="1"/>
</dbReference>
<dbReference type="Ensembl" id="ENSPMRT00000011954.1">
    <property type="protein sequence ID" value="ENSPMRP00000011191.1"/>
    <property type="gene ID" value="ENSPMRG00000007477.1"/>
</dbReference>
<dbReference type="Gene3D" id="3.30.40.10">
    <property type="entry name" value="Zinc/RING finger domain, C3HC4 (zinc finger)"/>
    <property type="match status" value="1"/>
</dbReference>
<evidence type="ECO:0000256" key="11">
    <source>
        <dbReference type="ARBA" id="ARBA00022786"/>
    </source>
</evidence>
<feature type="compositionally biased region" description="Low complexity" evidence="24">
    <location>
        <begin position="26"/>
        <end position="40"/>
    </location>
</feature>
<dbReference type="InterPro" id="IPR043295">
    <property type="entry name" value="RING-HC_RNF4"/>
</dbReference>
<dbReference type="OMA" id="ICMDVYS"/>
<evidence type="ECO:0000256" key="12">
    <source>
        <dbReference type="ARBA" id="ARBA00022833"/>
    </source>
</evidence>